<dbReference type="SUPFAM" id="SSF50814">
    <property type="entry name" value="Lipocalins"/>
    <property type="match status" value="1"/>
</dbReference>
<evidence type="ECO:0000313" key="10">
    <source>
        <dbReference type="Proteomes" id="UP000081671"/>
    </source>
</evidence>
<dbReference type="GO" id="GO:0036094">
    <property type="term" value="F:small molecule binding"/>
    <property type="evidence" value="ECO:0007669"/>
    <property type="project" value="InterPro"/>
</dbReference>
<reference evidence="11 12" key="1">
    <citation type="submission" date="2025-04" db="UniProtKB">
        <authorList>
            <consortium name="RefSeq"/>
        </authorList>
    </citation>
    <scope>IDENTIFICATION</scope>
    <source>
        <tissue evidence="11 12">Kidney</tissue>
    </source>
</reference>
<dbReference type="PROSITE" id="PS00213">
    <property type="entry name" value="LIPOCALIN"/>
    <property type="match status" value="1"/>
</dbReference>
<dbReference type="GO" id="GO:0005615">
    <property type="term" value="C:extracellular space"/>
    <property type="evidence" value="ECO:0007669"/>
    <property type="project" value="TreeGrafter"/>
</dbReference>
<evidence type="ECO:0000256" key="1">
    <source>
        <dbReference type="ARBA" id="ARBA00004613"/>
    </source>
</evidence>
<gene>
    <name evidence="11 12" type="primary">LOC105990822</name>
</gene>
<evidence type="ECO:0000256" key="7">
    <source>
        <dbReference type="RuleBase" id="RU003695"/>
    </source>
</evidence>
<evidence type="ECO:0000313" key="11">
    <source>
        <dbReference type="RefSeq" id="XP_012878779.1"/>
    </source>
</evidence>
<dbReference type="PANTHER" id="PTHR11430:SF76">
    <property type="entry name" value="MAJOR URINARY PROTEIN 1-RELATED"/>
    <property type="match status" value="1"/>
</dbReference>
<name>A0A1S3FRW8_DIPOR</name>
<evidence type="ECO:0000256" key="8">
    <source>
        <dbReference type="SAM" id="SignalP"/>
    </source>
</evidence>
<keyword evidence="5" id="KW-0590">Pheromone-binding</keyword>
<dbReference type="FunFam" id="2.40.128.20:FF:000008">
    <property type="entry name" value="Major urinary protein"/>
    <property type="match status" value="1"/>
</dbReference>
<feature type="chain" id="PRO_5010479242" evidence="8">
    <location>
        <begin position="20"/>
        <end position="176"/>
    </location>
</feature>
<keyword evidence="3" id="KW-0964">Secreted</keyword>
<dbReference type="InterPro" id="IPR012674">
    <property type="entry name" value="Calycin"/>
</dbReference>
<dbReference type="GeneID" id="105990822"/>
<keyword evidence="6" id="KW-1015">Disulfide bond</keyword>
<dbReference type="RefSeq" id="XP_012878780.1">
    <property type="nucleotide sequence ID" value="XM_013023326.1"/>
</dbReference>
<comment type="similarity">
    <text evidence="2 7">Belongs to the calycin superfamily. Lipocalin family.</text>
</comment>
<keyword evidence="10" id="KW-1185">Reference proteome</keyword>
<evidence type="ECO:0000259" key="9">
    <source>
        <dbReference type="Pfam" id="PF00061"/>
    </source>
</evidence>
<dbReference type="InterPro" id="IPR000566">
    <property type="entry name" value="Lipocln_cytosolic_FA-bd_dom"/>
</dbReference>
<accession>A0A1S3FRW8</accession>
<dbReference type="Gene3D" id="2.40.128.20">
    <property type="match status" value="1"/>
</dbReference>
<sequence length="176" mass="20095">MKLLLLCLGLTLVCTYSEGEMEVVKNFEPSKIIGKWFTILIATDQKERIEESGTLRIFLDHIDVLKNASLLFNFHRLDNGQCLEVSTACNKTDQDGIYTASYDGQNLVSIADVKYDEYLIILMKNENNFQVILLYGRQPDVRAEIKEKFVEVCEKHGIAEENIVDLTKVEDPCLQV</sequence>
<dbReference type="GO" id="GO:0005550">
    <property type="term" value="F:pheromone binding"/>
    <property type="evidence" value="ECO:0007669"/>
    <property type="project" value="UniProtKB-KW"/>
</dbReference>
<evidence type="ECO:0000313" key="12">
    <source>
        <dbReference type="RefSeq" id="XP_012878780.1"/>
    </source>
</evidence>
<dbReference type="Pfam" id="PF00061">
    <property type="entry name" value="Lipocalin"/>
    <property type="match status" value="1"/>
</dbReference>
<proteinExistence type="inferred from homology"/>
<dbReference type="OrthoDB" id="9048943at2759"/>
<comment type="subcellular location">
    <subcellularLocation>
        <location evidence="1">Secreted</location>
    </subcellularLocation>
</comment>
<evidence type="ECO:0000256" key="6">
    <source>
        <dbReference type="ARBA" id="ARBA00023157"/>
    </source>
</evidence>
<dbReference type="PRINTS" id="PR01221">
    <property type="entry name" value="MAJORURINARY"/>
</dbReference>
<evidence type="ECO:0000256" key="5">
    <source>
        <dbReference type="ARBA" id="ARBA00023106"/>
    </source>
</evidence>
<keyword evidence="4 8" id="KW-0732">Signal</keyword>
<evidence type="ECO:0000256" key="2">
    <source>
        <dbReference type="ARBA" id="ARBA00006889"/>
    </source>
</evidence>
<dbReference type="PANTHER" id="PTHR11430">
    <property type="entry name" value="LIPOCALIN"/>
    <property type="match status" value="1"/>
</dbReference>
<protein>
    <submittedName>
        <fullName evidence="11">Salivary lipocalin-like isoform X2</fullName>
    </submittedName>
    <submittedName>
        <fullName evidence="12">Salivary lipocalin-like isoform X3</fullName>
    </submittedName>
</protein>
<feature type="signal peptide" evidence="8">
    <location>
        <begin position="1"/>
        <end position="19"/>
    </location>
</feature>
<dbReference type="AlphaFoldDB" id="A0A1S3FRW8"/>
<dbReference type="Proteomes" id="UP000081671">
    <property type="component" value="Unplaced"/>
</dbReference>
<dbReference type="RefSeq" id="XP_012878779.1">
    <property type="nucleotide sequence ID" value="XM_013023325.1"/>
</dbReference>
<dbReference type="InterPro" id="IPR002971">
    <property type="entry name" value="Maj_urinary"/>
</dbReference>
<evidence type="ECO:0000256" key="4">
    <source>
        <dbReference type="ARBA" id="ARBA00022729"/>
    </source>
</evidence>
<evidence type="ECO:0000256" key="3">
    <source>
        <dbReference type="ARBA" id="ARBA00022525"/>
    </source>
</evidence>
<dbReference type="InterPro" id="IPR002345">
    <property type="entry name" value="Lipocalin"/>
</dbReference>
<dbReference type="InterPro" id="IPR022272">
    <property type="entry name" value="Lipocalin_CS"/>
</dbReference>
<dbReference type="PRINTS" id="PR00179">
    <property type="entry name" value="LIPOCALIN"/>
</dbReference>
<organism evidence="10 11">
    <name type="scientific">Dipodomys ordii</name>
    <name type="common">Ord's kangaroo rat</name>
    <dbReference type="NCBI Taxonomy" id="10020"/>
    <lineage>
        <taxon>Eukaryota</taxon>
        <taxon>Metazoa</taxon>
        <taxon>Chordata</taxon>
        <taxon>Craniata</taxon>
        <taxon>Vertebrata</taxon>
        <taxon>Euteleostomi</taxon>
        <taxon>Mammalia</taxon>
        <taxon>Eutheria</taxon>
        <taxon>Euarchontoglires</taxon>
        <taxon>Glires</taxon>
        <taxon>Rodentia</taxon>
        <taxon>Castorimorpha</taxon>
        <taxon>Heteromyidae</taxon>
        <taxon>Dipodomyinae</taxon>
        <taxon>Dipodomys</taxon>
    </lineage>
</organism>
<feature type="domain" description="Lipocalin/cytosolic fatty-acid binding" evidence="9">
    <location>
        <begin position="34"/>
        <end position="168"/>
    </location>
</feature>